<evidence type="ECO:0000313" key="3">
    <source>
        <dbReference type="Proteomes" id="UP001165083"/>
    </source>
</evidence>
<reference evidence="2" key="1">
    <citation type="submission" date="2023-04" db="EMBL/GenBank/DDBJ databases">
        <title>Phytophthora lilii NBRC 32176.</title>
        <authorList>
            <person name="Ichikawa N."/>
            <person name="Sato H."/>
            <person name="Tonouchi N."/>
        </authorList>
    </citation>
    <scope>NUCLEOTIDE SEQUENCE</scope>
    <source>
        <strain evidence="2">NBRC 32176</strain>
    </source>
</reference>
<dbReference type="Proteomes" id="UP001165083">
    <property type="component" value="Unassembled WGS sequence"/>
</dbReference>
<dbReference type="AlphaFoldDB" id="A0A9W6TJQ0"/>
<evidence type="ECO:0000313" key="2">
    <source>
        <dbReference type="EMBL" id="GMF16582.1"/>
    </source>
</evidence>
<proteinExistence type="predicted"/>
<organism evidence="2 3">
    <name type="scientific">Phytophthora lilii</name>
    <dbReference type="NCBI Taxonomy" id="2077276"/>
    <lineage>
        <taxon>Eukaryota</taxon>
        <taxon>Sar</taxon>
        <taxon>Stramenopiles</taxon>
        <taxon>Oomycota</taxon>
        <taxon>Peronosporomycetes</taxon>
        <taxon>Peronosporales</taxon>
        <taxon>Peronosporaceae</taxon>
        <taxon>Phytophthora</taxon>
    </lineage>
</organism>
<feature type="compositionally biased region" description="Polar residues" evidence="1">
    <location>
        <begin position="34"/>
        <end position="48"/>
    </location>
</feature>
<comment type="caution">
    <text evidence="2">The sequence shown here is derived from an EMBL/GenBank/DDBJ whole genome shotgun (WGS) entry which is preliminary data.</text>
</comment>
<evidence type="ECO:0000256" key="1">
    <source>
        <dbReference type="SAM" id="MobiDB-lite"/>
    </source>
</evidence>
<protein>
    <submittedName>
        <fullName evidence="2">Unnamed protein product</fullName>
    </submittedName>
</protein>
<dbReference type="EMBL" id="BSXW01000256">
    <property type="protein sequence ID" value="GMF16582.1"/>
    <property type="molecule type" value="Genomic_DNA"/>
</dbReference>
<sequence>MDTLSLRDLSEVAILEAVSLVGAEEFEFADEHTSNVQGHSDASNASESVRSRQHSWGNLFGNENTNLVTRRECFTGERQRPKNCARQHYSWRSGWVD</sequence>
<keyword evidence="3" id="KW-1185">Reference proteome</keyword>
<name>A0A9W6TJQ0_9STRA</name>
<gene>
    <name evidence="2" type="ORF">Plil01_000593300</name>
</gene>
<feature type="region of interest" description="Disordered" evidence="1">
    <location>
        <begin position="31"/>
        <end position="62"/>
    </location>
</feature>
<accession>A0A9W6TJQ0</accession>
<feature type="region of interest" description="Disordered" evidence="1">
    <location>
        <begin position="77"/>
        <end position="97"/>
    </location>
</feature>